<evidence type="ECO:0000313" key="2">
    <source>
        <dbReference type="Proteomes" id="UP001157502"/>
    </source>
</evidence>
<proteinExistence type="predicted"/>
<evidence type="ECO:0000313" key="1">
    <source>
        <dbReference type="EMBL" id="KAJ8001501.1"/>
    </source>
</evidence>
<organism evidence="1 2">
    <name type="scientific">Dallia pectoralis</name>
    <name type="common">Alaska blackfish</name>
    <dbReference type="NCBI Taxonomy" id="75939"/>
    <lineage>
        <taxon>Eukaryota</taxon>
        <taxon>Metazoa</taxon>
        <taxon>Chordata</taxon>
        <taxon>Craniata</taxon>
        <taxon>Vertebrata</taxon>
        <taxon>Euteleostomi</taxon>
        <taxon>Actinopterygii</taxon>
        <taxon>Neopterygii</taxon>
        <taxon>Teleostei</taxon>
        <taxon>Protacanthopterygii</taxon>
        <taxon>Esociformes</taxon>
        <taxon>Umbridae</taxon>
        <taxon>Dallia</taxon>
    </lineage>
</organism>
<accession>A0ACC2GCW4</accession>
<name>A0ACC2GCW4_DALPE</name>
<reference evidence="1" key="1">
    <citation type="submission" date="2021-05" db="EMBL/GenBank/DDBJ databases">
        <authorList>
            <person name="Pan Q."/>
            <person name="Jouanno E."/>
            <person name="Zahm M."/>
            <person name="Klopp C."/>
            <person name="Cabau C."/>
            <person name="Louis A."/>
            <person name="Berthelot C."/>
            <person name="Parey E."/>
            <person name="Roest Crollius H."/>
            <person name="Montfort J."/>
            <person name="Robinson-Rechavi M."/>
            <person name="Bouchez O."/>
            <person name="Lampietro C."/>
            <person name="Lopez Roques C."/>
            <person name="Donnadieu C."/>
            <person name="Postlethwait J."/>
            <person name="Bobe J."/>
            <person name="Dillon D."/>
            <person name="Chandos A."/>
            <person name="von Hippel F."/>
            <person name="Guiguen Y."/>
        </authorList>
    </citation>
    <scope>NUCLEOTIDE SEQUENCE</scope>
    <source>
        <strain evidence="1">YG-Jan2019</strain>
    </source>
</reference>
<keyword evidence="2" id="KW-1185">Reference proteome</keyword>
<protein>
    <submittedName>
        <fullName evidence="1">Uncharacterized protein</fullName>
    </submittedName>
</protein>
<dbReference type="Proteomes" id="UP001157502">
    <property type="component" value="Chromosome 14"/>
</dbReference>
<sequence>MDKCGGRYHSFNNKATSKDHNQVIELLVKIKEMVKGNKKKHYTNKMFLRAQEILEWENSSLVKFVKSLPKPVRIVTQPVWAGALLVHQRGKMISIHKKVKELMWGTNGIWEEDRESDDTSAPENVVTDSDPKTASNVSVSTSAGTESIPGALIQSTASPASSSPASSSPATSSPASSSPDNIAYTINIPIPSFAHGSVHLIVGAVLVCILAMFLYTVVSRMG</sequence>
<dbReference type="EMBL" id="CM055741">
    <property type="protein sequence ID" value="KAJ8001501.1"/>
    <property type="molecule type" value="Genomic_DNA"/>
</dbReference>
<comment type="caution">
    <text evidence="1">The sequence shown here is derived from an EMBL/GenBank/DDBJ whole genome shotgun (WGS) entry which is preliminary data.</text>
</comment>
<gene>
    <name evidence="1" type="ORF">DPEC_G00170140</name>
</gene>